<feature type="transmembrane region" description="Helical" evidence="7">
    <location>
        <begin position="166"/>
        <end position="186"/>
    </location>
</feature>
<proteinExistence type="inferred from homology"/>
<reference evidence="8 9" key="1">
    <citation type="submission" date="2024-02" db="EMBL/GenBank/DDBJ databases">
        <title>Genome sequence of Aquincola sp. MAHUQ-54.</title>
        <authorList>
            <person name="Huq M.A."/>
        </authorList>
    </citation>
    <scope>NUCLEOTIDE SEQUENCE [LARGE SCALE GENOMIC DNA]</scope>
    <source>
        <strain evidence="8 9">MAHUQ-54</strain>
    </source>
</reference>
<feature type="transmembrane region" description="Helical" evidence="7">
    <location>
        <begin position="21"/>
        <end position="40"/>
    </location>
</feature>
<feature type="transmembrane region" description="Helical" evidence="7">
    <location>
        <begin position="231"/>
        <end position="248"/>
    </location>
</feature>
<dbReference type="InterPro" id="IPR018383">
    <property type="entry name" value="UPF0324_pro"/>
</dbReference>
<keyword evidence="6 7" id="KW-0472">Membrane</keyword>
<evidence type="ECO:0000256" key="5">
    <source>
        <dbReference type="ARBA" id="ARBA00022989"/>
    </source>
</evidence>
<dbReference type="RefSeq" id="WP_332289320.1">
    <property type="nucleotide sequence ID" value="NZ_JAZIBG010000024.1"/>
</dbReference>
<keyword evidence="4 7" id="KW-0812">Transmembrane</keyword>
<feature type="transmembrane region" description="Helical" evidence="7">
    <location>
        <begin position="198"/>
        <end position="219"/>
    </location>
</feature>
<dbReference type="AlphaFoldDB" id="A0AAW9QDA1"/>
<dbReference type="PANTHER" id="PTHR30106">
    <property type="entry name" value="INNER MEMBRANE PROTEIN YEIH-RELATED"/>
    <property type="match status" value="1"/>
</dbReference>
<name>A0AAW9QDA1_9BURK</name>
<keyword evidence="5 7" id="KW-1133">Transmembrane helix</keyword>
<evidence type="ECO:0000313" key="9">
    <source>
        <dbReference type="Proteomes" id="UP001336250"/>
    </source>
</evidence>
<evidence type="ECO:0000313" key="8">
    <source>
        <dbReference type="EMBL" id="MEF7614348.1"/>
    </source>
</evidence>
<gene>
    <name evidence="8" type="ORF">V4F39_10545</name>
</gene>
<organism evidence="8 9">
    <name type="scientific">Aquincola agrisoli</name>
    <dbReference type="NCBI Taxonomy" id="3119538"/>
    <lineage>
        <taxon>Bacteria</taxon>
        <taxon>Pseudomonadati</taxon>
        <taxon>Pseudomonadota</taxon>
        <taxon>Betaproteobacteria</taxon>
        <taxon>Burkholderiales</taxon>
        <taxon>Sphaerotilaceae</taxon>
        <taxon>Aquincola</taxon>
    </lineage>
</organism>
<dbReference type="Pfam" id="PF03601">
    <property type="entry name" value="Cons_hypoth698"/>
    <property type="match status" value="1"/>
</dbReference>
<comment type="subcellular location">
    <subcellularLocation>
        <location evidence="1">Cell membrane</location>
        <topology evidence="1">Multi-pass membrane protein</topology>
    </subcellularLocation>
</comment>
<feature type="transmembrane region" description="Helical" evidence="7">
    <location>
        <begin position="100"/>
        <end position="122"/>
    </location>
</feature>
<evidence type="ECO:0000256" key="6">
    <source>
        <dbReference type="ARBA" id="ARBA00023136"/>
    </source>
</evidence>
<evidence type="ECO:0000256" key="4">
    <source>
        <dbReference type="ARBA" id="ARBA00022692"/>
    </source>
</evidence>
<comment type="caution">
    <text evidence="8">The sequence shown here is derived from an EMBL/GenBank/DDBJ whole genome shotgun (WGS) entry which is preliminary data.</text>
</comment>
<keyword evidence="9" id="KW-1185">Reference proteome</keyword>
<comment type="similarity">
    <text evidence="2">Belongs to the UPF0324 family.</text>
</comment>
<accession>A0AAW9QDA1</accession>
<feature type="transmembrane region" description="Helical" evidence="7">
    <location>
        <begin position="327"/>
        <end position="345"/>
    </location>
</feature>
<dbReference type="GO" id="GO:0005886">
    <property type="term" value="C:plasma membrane"/>
    <property type="evidence" value="ECO:0007669"/>
    <property type="project" value="UniProtKB-SubCell"/>
</dbReference>
<sequence>MRALRLQFPRWGRLSAGAQQARGWLPGLALCAVIVLAAAFVTGLHAGPPVLYALLFGTLLHHHSQDPRTAPGVEFCVQVVLRWGIGLIGARITVDQVAALGWSTALTVVVASASTLVCGWLAARWLRLPAPLGALAGGATAICGASAALAIAAVLPRTQELDRQTLAVVVMATLLSTLAMFVYPLAARLLQLPPGLAGLFLGATIHDVAQVVVAGYSMGNEVGDVASIVKLFRVSLLVLVVAGVGWAFRARGRDAAGPPVAHRRALLPWFLLMFLGMVALNSAGGLPQALQAGVGQVSQACLTMGAAALGMKASFRQVLQAGWRPALLMGITTLWIAGFVLAAVLA</sequence>
<protein>
    <submittedName>
        <fullName evidence="8">Sulfate exporter family transporter</fullName>
    </submittedName>
</protein>
<dbReference type="Proteomes" id="UP001336250">
    <property type="component" value="Unassembled WGS sequence"/>
</dbReference>
<evidence type="ECO:0000256" key="1">
    <source>
        <dbReference type="ARBA" id="ARBA00004651"/>
    </source>
</evidence>
<feature type="transmembrane region" description="Helical" evidence="7">
    <location>
        <begin position="269"/>
        <end position="290"/>
    </location>
</feature>
<evidence type="ECO:0000256" key="3">
    <source>
        <dbReference type="ARBA" id="ARBA00022475"/>
    </source>
</evidence>
<keyword evidence="3" id="KW-1003">Cell membrane</keyword>
<feature type="transmembrane region" description="Helical" evidence="7">
    <location>
        <begin position="134"/>
        <end position="154"/>
    </location>
</feature>
<evidence type="ECO:0000256" key="2">
    <source>
        <dbReference type="ARBA" id="ARBA00007977"/>
    </source>
</evidence>
<dbReference type="EMBL" id="JAZIBG010000024">
    <property type="protein sequence ID" value="MEF7614348.1"/>
    <property type="molecule type" value="Genomic_DNA"/>
</dbReference>
<evidence type="ECO:0000256" key="7">
    <source>
        <dbReference type="SAM" id="Phobius"/>
    </source>
</evidence>
<dbReference type="PANTHER" id="PTHR30106:SF2">
    <property type="entry name" value="UPF0324 INNER MEMBRANE PROTEIN YEIH"/>
    <property type="match status" value="1"/>
</dbReference>